<dbReference type="InterPro" id="IPR039759">
    <property type="entry name" value="eIF2D_SUI1"/>
</dbReference>
<dbReference type="InterPro" id="IPR036885">
    <property type="entry name" value="SWIB_MDM2_dom_sf"/>
</dbReference>
<dbReference type="Pfam" id="PF26291">
    <property type="entry name" value="SWIB_eIF2D"/>
    <property type="match status" value="1"/>
</dbReference>
<dbReference type="InterPro" id="IPR036877">
    <property type="entry name" value="SUI1_dom_sf"/>
</dbReference>
<dbReference type="SUPFAM" id="SSF55159">
    <property type="entry name" value="eIF1-like"/>
    <property type="match status" value="1"/>
</dbReference>
<dbReference type="Pfam" id="PF25304">
    <property type="entry name" value="WHD_eIF2D"/>
    <property type="match status" value="1"/>
</dbReference>
<keyword evidence="5" id="KW-1185">Reference proteome</keyword>
<evidence type="ECO:0000256" key="2">
    <source>
        <dbReference type="SAM" id="MobiDB-lite"/>
    </source>
</evidence>
<evidence type="ECO:0000313" key="5">
    <source>
        <dbReference type="Proteomes" id="UP001295794"/>
    </source>
</evidence>
<evidence type="ECO:0000256" key="1">
    <source>
        <dbReference type="ARBA" id="ARBA00022490"/>
    </source>
</evidence>
<dbReference type="InterPro" id="IPR058886">
    <property type="entry name" value="SWIB_eIF2D"/>
</dbReference>
<comment type="caution">
    <text evidence="4">The sequence shown here is derived from an EMBL/GenBank/DDBJ whole genome shotgun (WGS) entry which is preliminary data.</text>
</comment>
<dbReference type="InterPro" id="IPR041366">
    <property type="entry name" value="Pre-PUA"/>
</dbReference>
<feature type="domain" description="SUI1" evidence="3">
    <location>
        <begin position="527"/>
        <end position="601"/>
    </location>
</feature>
<dbReference type="CDD" id="cd11610">
    <property type="entry name" value="eIF2D_N"/>
    <property type="match status" value="1"/>
</dbReference>
<sequence>MFKKPLGTLKTSAPLRSSDRRKLKQRVVAAHGLSPEDGDDLVPEGILSLKFHTHLDVPGTVYISPHGDPLWFTVGKGSDELIPSIYTLWKRPQGLLPFLSTPEAVIPALVGGADLMIPVVHISKSLQEGQLVTIRRYVGGKTGSLSAPLAVGKMALSGDAIRDGQQAKGKAVHIIHTWKDHLWDMGSKPDRGPEEIPLSLAQDSESEGTSRADDSVAQNSLSDALPDPAPAQEASSVADDALPAYSASDISTLLQTAAVQAVATILCNVPASSFPISGSIFYSNYVLPSRPAFPSSILPSPNESPNPLDITIKNSTHKSMTSFLKSLEKISLVTLKAPPKHGQQTEVSVTGVNTKHPLVAGHKPFVSVKAIEETAAKKALRQERLKEAEQKSEHWVEVKELLKPHLKSVELFNALGGRYRVSNYDSRVLLMSIPSAETLYSVTEVRAKVNEYITSNGLVNPRDQAYINVDPVLSHVIAPKKGKGEASIAAVEFLKRDDLMRQVVEQMQPWHEITAPGKEPVGALKPIQVVMKMRQGRKAATLISGFEPFLILVAEDMAEDLRKLCAGATSVSQRTGGIQGLEVLVQGKQSKIVTDYLTEKGIRKEWIQVSNLLGKK</sequence>
<reference evidence="4" key="1">
    <citation type="submission" date="2023-11" db="EMBL/GenBank/DDBJ databases">
        <authorList>
            <person name="De Vega J J."/>
            <person name="De Vega J J."/>
        </authorList>
    </citation>
    <scope>NUCLEOTIDE SEQUENCE</scope>
</reference>
<evidence type="ECO:0000259" key="3">
    <source>
        <dbReference type="PROSITE" id="PS50296"/>
    </source>
</evidence>
<dbReference type="PANTHER" id="PTHR12217:SF4">
    <property type="entry name" value="EUKARYOTIC TRANSLATION INITIATION FACTOR 2D"/>
    <property type="match status" value="1"/>
</dbReference>
<dbReference type="Gene3D" id="3.30.780.10">
    <property type="entry name" value="SUI1-like domain"/>
    <property type="match status" value="1"/>
</dbReference>
<dbReference type="AlphaFoldDB" id="A0AAD2H9Q3"/>
<dbReference type="InterPro" id="IPR001950">
    <property type="entry name" value="SUI1"/>
</dbReference>
<dbReference type="PROSITE" id="PS50296">
    <property type="entry name" value="SUI1"/>
    <property type="match status" value="1"/>
</dbReference>
<dbReference type="Pfam" id="PF26292">
    <property type="entry name" value="PUA_elF2D"/>
    <property type="match status" value="1"/>
</dbReference>
<evidence type="ECO:0000313" key="4">
    <source>
        <dbReference type="EMBL" id="CAK5271425.1"/>
    </source>
</evidence>
<dbReference type="SUPFAM" id="SSF88697">
    <property type="entry name" value="PUA domain-like"/>
    <property type="match status" value="1"/>
</dbReference>
<proteinExistence type="predicted"/>
<dbReference type="InterPro" id="IPR015947">
    <property type="entry name" value="PUA-like_sf"/>
</dbReference>
<feature type="region of interest" description="Disordered" evidence="2">
    <location>
        <begin position="185"/>
        <end position="237"/>
    </location>
</feature>
<dbReference type="InterPro" id="IPR057429">
    <property type="entry name" value="WH_eIF2D"/>
</dbReference>
<dbReference type="Pfam" id="PF01253">
    <property type="entry name" value="SUI1"/>
    <property type="match status" value="1"/>
</dbReference>
<dbReference type="GO" id="GO:0001731">
    <property type="term" value="P:formation of translation preinitiation complex"/>
    <property type="evidence" value="ECO:0007669"/>
    <property type="project" value="InterPro"/>
</dbReference>
<keyword evidence="1" id="KW-0963">Cytoplasm</keyword>
<dbReference type="Pfam" id="PF17832">
    <property type="entry name" value="Pre-PUA"/>
    <property type="match status" value="1"/>
</dbReference>
<dbReference type="PANTHER" id="PTHR12217">
    <property type="entry name" value="EUKARYOTIC TRANSLATION INITIATION FACTOR 2D"/>
    <property type="match status" value="1"/>
</dbReference>
<dbReference type="GO" id="GO:0003743">
    <property type="term" value="F:translation initiation factor activity"/>
    <property type="evidence" value="ECO:0007669"/>
    <property type="project" value="InterPro"/>
</dbReference>
<dbReference type="PROSITE" id="PS50890">
    <property type="entry name" value="PUA"/>
    <property type="match status" value="1"/>
</dbReference>
<gene>
    <name evidence="4" type="ORF">MYCIT1_LOCUS16459</name>
</gene>
<dbReference type="InterPro" id="IPR048248">
    <property type="entry name" value="PUA_eIF2d-like"/>
</dbReference>
<accession>A0AAD2H9Q3</accession>
<dbReference type="Proteomes" id="UP001295794">
    <property type="component" value="Unassembled WGS sequence"/>
</dbReference>
<dbReference type="Gene3D" id="3.10.400.20">
    <property type="match status" value="1"/>
</dbReference>
<dbReference type="CDD" id="cd11608">
    <property type="entry name" value="eIF2D_C"/>
    <property type="match status" value="1"/>
</dbReference>
<protein>
    <recommendedName>
        <fullName evidence="3">SUI1 domain-containing protein</fullName>
    </recommendedName>
</protein>
<dbReference type="InterPro" id="IPR039757">
    <property type="entry name" value="EIF2D"/>
</dbReference>
<dbReference type="InterPro" id="IPR048247">
    <property type="entry name" value="eIF2D_N"/>
</dbReference>
<organism evidence="4 5">
    <name type="scientific">Mycena citricolor</name>
    <dbReference type="NCBI Taxonomy" id="2018698"/>
    <lineage>
        <taxon>Eukaryota</taxon>
        <taxon>Fungi</taxon>
        <taxon>Dikarya</taxon>
        <taxon>Basidiomycota</taxon>
        <taxon>Agaricomycotina</taxon>
        <taxon>Agaricomycetes</taxon>
        <taxon>Agaricomycetidae</taxon>
        <taxon>Agaricales</taxon>
        <taxon>Marasmiineae</taxon>
        <taxon>Mycenaceae</taxon>
        <taxon>Mycena</taxon>
    </lineage>
</organism>
<dbReference type="EMBL" id="CAVNYO010000171">
    <property type="protein sequence ID" value="CAK5271425.1"/>
    <property type="molecule type" value="Genomic_DNA"/>
</dbReference>
<name>A0AAD2H9Q3_9AGAR</name>
<feature type="compositionally biased region" description="Basic and acidic residues" evidence="2">
    <location>
        <begin position="185"/>
        <end position="194"/>
    </location>
</feature>
<dbReference type="SUPFAM" id="SSF47592">
    <property type="entry name" value="SWIB/MDM2 domain"/>
    <property type="match status" value="1"/>
</dbReference>
<dbReference type="CDD" id="cd21156">
    <property type="entry name" value="PUA_eIF2d-like"/>
    <property type="match status" value="1"/>
</dbReference>